<dbReference type="Proteomes" id="UP000681967">
    <property type="component" value="Unassembled WGS sequence"/>
</dbReference>
<dbReference type="PANTHER" id="PTHR31434">
    <property type="entry name" value="S PHASE CYCLIN A-ASSOCIATED PROTEIN IN THE ENDOPLASMIC RETICULUM"/>
    <property type="match status" value="1"/>
</dbReference>
<dbReference type="PANTHER" id="PTHR31434:SF2">
    <property type="entry name" value="S PHASE CYCLIN A-ASSOCIATED PROTEIN IN THE ENDOPLASMIC RETICULUM"/>
    <property type="match status" value="1"/>
</dbReference>
<dbReference type="AlphaFoldDB" id="A0A8S3DVY9"/>
<feature type="coiled-coil region" evidence="1">
    <location>
        <begin position="17"/>
        <end position="44"/>
    </location>
</feature>
<organism evidence="3 4">
    <name type="scientific">Rotaria magnacalcarata</name>
    <dbReference type="NCBI Taxonomy" id="392030"/>
    <lineage>
        <taxon>Eukaryota</taxon>
        <taxon>Metazoa</taxon>
        <taxon>Spiralia</taxon>
        <taxon>Gnathifera</taxon>
        <taxon>Rotifera</taxon>
        <taxon>Eurotatoria</taxon>
        <taxon>Bdelloidea</taxon>
        <taxon>Philodinida</taxon>
        <taxon>Philodinidae</taxon>
        <taxon>Rotaria</taxon>
    </lineage>
</organism>
<feature type="non-terminal residue" evidence="3">
    <location>
        <position position="1"/>
    </location>
</feature>
<gene>
    <name evidence="3" type="ORF">BYL167_LOCUS57217</name>
</gene>
<evidence type="ECO:0000313" key="3">
    <source>
        <dbReference type="EMBL" id="CAF5043686.1"/>
    </source>
</evidence>
<protein>
    <submittedName>
        <fullName evidence="3">Uncharacterized protein</fullName>
    </submittedName>
</protein>
<comment type="caution">
    <text evidence="3">The sequence shown here is derived from an EMBL/GenBank/DDBJ whole genome shotgun (WGS) entry which is preliminary data.</text>
</comment>
<evidence type="ECO:0000313" key="4">
    <source>
        <dbReference type="Proteomes" id="UP000681967"/>
    </source>
</evidence>
<accession>A0A8S3DVY9</accession>
<evidence type="ECO:0000256" key="1">
    <source>
        <dbReference type="SAM" id="Coils"/>
    </source>
</evidence>
<name>A0A8S3DVY9_9BILA</name>
<proteinExistence type="predicted"/>
<keyword evidence="1" id="KW-0175">Coiled coil</keyword>
<feature type="region of interest" description="Disordered" evidence="2">
    <location>
        <begin position="54"/>
        <end position="142"/>
    </location>
</feature>
<reference evidence="3" key="1">
    <citation type="submission" date="2021-02" db="EMBL/GenBank/DDBJ databases">
        <authorList>
            <person name="Nowell W R."/>
        </authorList>
    </citation>
    <scope>NUCLEOTIDE SEQUENCE</scope>
</reference>
<feature type="region of interest" description="Disordered" evidence="2">
    <location>
        <begin position="283"/>
        <end position="302"/>
    </location>
</feature>
<sequence>QIFDVFDQEESLTAALEAEQERAIASLMAEQEDLEQQLNNVSDDDLLLGVDDGSELEESELSTTKTSSYFMSLPGDQDDKDLSLIDLSRDDNDSDPDGKSRTKHQRLYEKLSTPSRIRPLSESLREAAERQARASRKRETLRDEKARKLHELTQRVNEVRQWKEELIKARKTTIEIKMQRAEEKRQYLLLLKAKKAGDEDLKGQEIAFIKCLQQENRRQTLKERYQKEEQYKQYLEEERVRKHDEHKQKELAAENRRKELEAIRQTRLNEMQEKWKTKERMIEQHLSEKRKQKQTAAIAKQK</sequence>
<feature type="compositionally biased region" description="Basic and acidic residues" evidence="2">
    <location>
        <begin position="80"/>
        <end position="100"/>
    </location>
</feature>
<feature type="compositionally biased region" description="Basic and acidic residues" evidence="2">
    <location>
        <begin position="123"/>
        <end position="142"/>
    </location>
</feature>
<dbReference type="EMBL" id="CAJOBH010224483">
    <property type="protein sequence ID" value="CAF5043686.1"/>
    <property type="molecule type" value="Genomic_DNA"/>
</dbReference>
<evidence type="ECO:0000256" key="2">
    <source>
        <dbReference type="SAM" id="MobiDB-lite"/>
    </source>
</evidence>